<dbReference type="Proteomes" id="UP000070433">
    <property type="component" value="Chromosome"/>
</dbReference>
<protein>
    <submittedName>
        <fullName evidence="1">Uncharacterized protein</fullName>
    </submittedName>
</protein>
<proteinExistence type="predicted"/>
<sequence>MRAHLESTEERLLDNLLRILESSFPVQVLYSRLAGDSRHHDATHLGEAAFREMVETVLDGWAPGDPARLAFLTNLHLIEPFSSRPDLAKRIGLEKLEKSEDA</sequence>
<dbReference type="EMBL" id="CP010951">
    <property type="protein sequence ID" value="AMO23244.1"/>
    <property type="molecule type" value="Genomic_DNA"/>
</dbReference>
<gene>
    <name evidence="1" type="ORF">UC35_10495</name>
</gene>
<evidence type="ECO:0000313" key="1">
    <source>
        <dbReference type="EMBL" id="AMO23244.1"/>
    </source>
</evidence>
<name>A0A127JTG2_9BURK</name>
<organism evidence="1 2">
    <name type="scientific">Ramlibacter tataouinensis</name>
    <dbReference type="NCBI Taxonomy" id="94132"/>
    <lineage>
        <taxon>Bacteria</taxon>
        <taxon>Pseudomonadati</taxon>
        <taxon>Pseudomonadota</taxon>
        <taxon>Betaproteobacteria</taxon>
        <taxon>Burkholderiales</taxon>
        <taxon>Comamonadaceae</taxon>
        <taxon>Ramlibacter</taxon>
    </lineage>
</organism>
<dbReference type="PATRIC" id="fig|94132.3.peg.2135"/>
<reference evidence="1 2" key="1">
    <citation type="journal article" date="2014" name="Int. J. Syst. Evol. Microbiol.">
        <title>Ramlibacter solisilvae sp. nov., isolated from forest soil, and emended description of the genus Ramlibacter.</title>
        <authorList>
            <person name="Lee H.J."/>
            <person name="Lee S.H."/>
            <person name="Lee S.S."/>
            <person name="Lee J.S."/>
            <person name="Kim Y."/>
            <person name="Kim S.C."/>
            <person name="Jeon C.O."/>
        </authorList>
    </citation>
    <scope>NUCLEOTIDE SEQUENCE [LARGE SCALE GENOMIC DNA]</scope>
    <source>
        <strain evidence="1 2">5-10</strain>
    </source>
</reference>
<evidence type="ECO:0000313" key="2">
    <source>
        <dbReference type="Proteomes" id="UP000070433"/>
    </source>
</evidence>
<keyword evidence="2" id="KW-1185">Reference proteome</keyword>
<accession>A0A127JTG2</accession>
<dbReference type="AlphaFoldDB" id="A0A127JTG2"/>